<organism evidence="5 6">
    <name type="scientific">Acuticoccus mangrovi</name>
    <dbReference type="NCBI Taxonomy" id="2796142"/>
    <lineage>
        <taxon>Bacteria</taxon>
        <taxon>Pseudomonadati</taxon>
        <taxon>Pseudomonadota</taxon>
        <taxon>Alphaproteobacteria</taxon>
        <taxon>Hyphomicrobiales</taxon>
        <taxon>Amorphaceae</taxon>
        <taxon>Acuticoccus</taxon>
    </lineage>
</organism>
<keyword evidence="6" id="KW-1185">Reference proteome</keyword>
<dbReference type="Gene3D" id="1.10.10.60">
    <property type="entry name" value="Homeodomain-like"/>
    <property type="match status" value="1"/>
</dbReference>
<dbReference type="PANTHER" id="PTHR46796">
    <property type="entry name" value="HTH-TYPE TRANSCRIPTIONAL ACTIVATOR RHAS-RELATED"/>
    <property type="match status" value="1"/>
</dbReference>
<dbReference type="InterPro" id="IPR018060">
    <property type="entry name" value="HTH_AraC"/>
</dbReference>
<dbReference type="EMBL" id="JAEKJA010000015">
    <property type="protein sequence ID" value="MBJ3777363.1"/>
    <property type="molecule type" value="Genomic_DNA"/>
</dbReference>
<keyword evidence="1" id="KW-0805">Transcription regulation</keyword>
<evidence type="ECO:0000256" key="2">
    <source>
        <dbReference type="ARBA" id="ARBA00023125"/>
    </source>
</evidence>
<evidence type="ECO:0000313" key="5">
    <source>
        <dbReference type="EMBL" id="MBJ3777363.1"/>
    </source>
</evidence>
<evidence type="ECO:0000313" key="6">
    <source>
        <dbReference type="Proteomes" id="UP000609531"/>
    </source>
</evidence>
<evidence type="ECO:0000256" key="3">
    <source>
        <dbReference type="ARBA" id="ARBA00023163"/>
    </source>
</evidence>
<dbReference type="RefSeq" id="WP_198883271.1">
    <property type="nucleotide sequence ID" value="NZ_JAEKJA010000015.1"/>
</dbReference>
<protein>
    <submittedName>
        <fullName evidence="5">Helix-turn-helix transcriptional regulator</fullName>
    </submittedName>
</protein>
<proteinExistence type="predicted"/>
<dbReference type="SMART" id="SM00342">
    <property type="entry name" value="HTH_ARAC"/>
    <property type="match status" value="1"/>
</dbReference>
<dbReference type="PANTHER" id="PTHR46796:SF6">
    <property type="entry name" value="ARAC SUBFAMILY"/>
    <property type="match status" value="1"/>
</dbReference>
<dbReference type="Pfam" id="PF14525">
    <property type="entry name" value="AraC_binding_2"/>
    <property type="match status" value="1"/>
</dbReference>
<sequence length="346" mass="37828">MAVIARDGRRVAFGGRRAADLFRTAEPEASRAGVVFDSADLPARHRYEAFRAFWGGLYDVRAPTEPAHDARALVKLWTLGEVTLGQLLLPQCNSFRSARQAKAFHGDVLVLRIPTQGTMRFVLDGEMALLRPGAAYLCNEMAPCACVHGEDFALSVLVVPFDAVGYDPYRHPRITTIPLDTAVGRVLIALVEAASREVASAGREGLCAPLMAFLRALLADLYQGGPDEPSVEAFRALAMRLYLEEHLFDETIDASTIARAVGTSRASVYRVFQGEGGVRRAVHRRRLRGALMDLVENEAVRGAIGQAAQRWGLIDASRFARMCRAEFGYPPGAVMEFLKTPPETVA</sequence>
<evidence type="ECO:0000259" key="4">
    <source>
        <dbReference type="PROSITE" id="PS01124"/>
    </source>
</evidence>
<name>A0A934IJ09_9HYPH</name>
<evidence type="ECO:0000256" key="1">
    <source>
        <dbReference type="ARBA" id="ARBA00023015"/>
    </source>
</evidence>
<comment type="caution">
    <text evidence="5">The sequence shown here is derived from an EMBL/GenBank/DDBJ whole genome shotgun (WGS) entry which is preliminary data.</text>
</comment>
<accession>A0A934IJ09</accession>
<keyword evidence="2" id="KW-0238">DNA-binding</keyword>
<reference evidence="5" key="1">
    <citation type="submission" date="2020-12" db="EMBL/GenBank/DDBJ databases">
        <title>Bacterial taxonomy.</title>
        <authorList>
            <person name="Pan X."/>
        </authorList>
    </citation>
    <scope>NUCLEOTIDE SEQUENCE</scope>
    <source>
        <strain evidence="5">B2012</strain>
    </source>
</reference>
<dbReference type="AlphaFoldDB" id="A0A934IJ09"/>
<dbReference type="PROSITE" id="PS01124">
    <property type="entry name" value="HTH_ARAC_FAMILY_2"/>
    <property type="match status" value="1"/>
</dbReference>
<dbReference type="GO" id="GO:0003700">
    <property type="term" value="F:DNA-binding transcription factor activity"/>
    <property type="evidence" value="ECO:0007669"/>
    <property type="project" value="InterPro"/>
</dbReference>
<gene>
    <name evidence="5" type="ORF">JCR33_16765</name>
</gene>
<keyword evidence="3" id="KW-0804">Transcription</keyword>
<dbReference type="InterPro" id="IPR035418">
    <property type="entry name" value="AraC-bd_2"/>
</dbReference>
<dbReference type="GO" id="GO:0043565">
    <property type="term" value="F:sequence-specific DNA binding"/>
    <property type="evidence" value="ECO:0007669"/>
    <property type="project" value="InterPro"/>
</dbReference>
<dbReference type="Proteomes" id="UP000609531">
    <property type="component" value="Unassembled WGS sequence"/>
</dbReference>
<dbReference type="Pfam" id="PF12833">
    <property type="entry name" value="HTH_18"/>
    <property type="match status" value="1"/>
</dbReference>
<feature type="domain" description="HTH araC/xylS-type" evidence="4">
    <location>
        <begin position="237"/>
        <end position="337"/>
    </location>
</feature>
<dbReference type="InterPro" id="IPR050204">
    <property type="entry name" value="AraC_XylS_family_regulators"/>
</dbReference>